<evidence type="ECO:0000256" key="1">
    <source>
        <dbReference type="ARBA" id="ARBA00022571"/>
    </source>
</evidence>
<keyword evidence="9" id="KW-1185">Reference proteome</keyword>
<dbReference type="GO" id="GO:0051287">
    <property type="term" value="F:NAD binding"/>
    <property type="evidence" value="ECO:0007669"/>
    <property type="project" value="InterPro"/>
</dbReference>
<dbReference type="CDD" id="cd23934">
    <property type="entry name" value="AGPR_1_C"/>
    <property type="match status" value="1"/>
</dbReference>
<dbReference type="Gene3D" id="3.40.50.720">
    <property type="entry name" value="NAD(P)-binding Rossmann-like Domain"/>
    <property type="match status" value="1"/>
</dbReference>
<accession>A0A164Y6T7</accession>
<feature type="domain" description="Semialdehyde dehydrogenase NAD-binding" evidence="7">
    <location>
        <begin position="28"/>
        <end position="171"/>
    </location>
</feature>
<reference evidence="9" key="1">
    <citation type="submission" date="2016-02" db="EMBL/GenBank/DDBJ databases">
        <authorList>
            <person name="liu f."/>
        </authorList>
    </citation>
    <scope>NUCLEOTIDE SEQUENCE [LARGE SCALE GENOMIC DNA]</scope>
</reference>
<dbReference type="SUPFAM" id="SSF55347">
    <property type="entry name" value="Glyceraldehyde-3-phosphate dehydrogenase-like, C-terminal domain"/>
    <property type="match status" value="1"/>
</dbReference>
<comment type="similarity">
    <text evidence="5">Belongs to the NAGSA dehydrogenase family. Type 1 subfamily.</text>
</comment>
<dbReference type="SMART" id="SM00859">
    <property type="entry name" value="Semialdhyde_dh"/>
    <property type="match status" value="1"/>
</dbReference>
<evidence type="ECO:0000256" key="3">
    <source>
        <dbReference type="ARBA" id="ARBA00022857"/>
    </source>
</evidence>
<dbReference type="CDD" id="cd17895">
    <property type="entry name" value="AGPR_1_N"/>
    <property type="match status" value="1"/>
</dbReference>
<evidence type="ECO:0000256" key="5">
    <source>
        <dbReference type="HAMAP-Rule" id="MF_00150"/>
    </source>
</evidence>
<organism evidence="8 9">
    <name type="scientific">Candidatus Synechococcus spongiarum</name>
    <dbReference type="NCBI Taxonomy" id="431041"/>
    <lineage>
        <taxon>Bacteria</taxon>
        <taxon>Bacillati</taxon>
        <taxon>Cyanobacteriota</taxon>
        <taxon>Cyanophyceae</taxon>
        <taxon>Synechococcales</taxon>
        <taxon>Synechococcaceae</taxon>
        <taxon>Synechococcus</taxon>
    </lineage>
</organism>
<dbReference type="InterPro" id="IPR050085">
    <property type="entry name" value="AGPR"/>
</dbReference>
<dbReference type="InterPro" id="IPR036291">
    <property type="entry name" value="NAD(P)-bd_dom_sf"/>
</dbReference>
<keyword evidence="4 5" id="KW-0560">Oxidoreductase</keyword>
<dbReference type="Gene3D" id="3.30.360.10">
    <property type="entry name" value="Dihydrodipicolinate Reductase, domain 2"/>
    <property type="match status" value="1"/>
</dbReference>
<dbReference type="Proteomes" id="UP000182631">
    <property type="component" value="Unassembled WGS sequence"/>
</dbReference>
<dbReference type="Pfam" id="PF01118">
    <property type="entry name" value="Semialdhyde_dh"/>
    <property type="match status" value="1"/>
</dbReference>
<comment type="function">
    <text evidence="5">Catalyzes the NADPH-dependent reduction of N-acetyl-5-glutamyl phosphate to yield N-acetyl-L-glutamate 5-semialdehyde.</text>
</comment>
<dbReference type="NCBIfam" id="TIGR01850">
    <property type="entry name" value="argC"/>
    <property type="match status" value="1"/>
</dbReference>
<sequence>MADGCSRLTSRRFLAIFPQAVSALLPHRVAVIGASGYGGLQTVRLIQVHPQLRVTFLGGHSSVGSRWRKLAPFLETGPDLHVAPPDPDAIAAAADLVVLSLPNGRASALAPVLLERGLRVVDLSADYRFADLEDWRQVYGHQVTVERSDADLCGEAVYGLPEFNRQAIATARLVACPGCFPTTSLLALLPLLQGGLILPEGIVIDAKTGTSGGGREARQHLLLAEAGEAVAPYGVEGHRHTREMEIQAATLGRSGPLRLQFTPHLLPMVRGLLATVYGQLRVPDCPTAQLASHFRDTYRDHPCVDVLPVGVYPSTKWVRQTNRALLSVATNPHTGQVIVMAALDNLLKGQAGQAVQCLNLMLGLPEATGLPLEPFYP</sequence>
<evidence type="ECO:0000313" key="9">
    <source>
        <dbReference type="Proteomes" id="UP000182631"/>
    </source>
</evidence>
<dbReference type="GO" id="GO:0006526">
    <property type="term" value="P:L-arginine biosynthetic process"/>
    <property type="evidence" value="ECO:0007669"/>
    <property type="project" value="UniProtKB-UniRule"/>
</dbReference>
<dbReference type="UniPathway" id="UPA00068">
    <property type="reaction ID" value="UER00108"/>
</dbReference>
<dbReference type="PANTHER" id="PTHR32338">
    <property type="entry name" value="N-ACETYL-GAMMA-GLUTAMYL-PHOSPHATE REDUCTASE, CHLOROPLASTIC-RELATED-RELATED"/>
    <property type="match status" value="1"/>
</dbReference>
<dbReference type="GO" id="GO:0070401">
    <property type="term" value="F:NADP+ binding"/>
    <property type="evidence" value="ECO:0007669"/>
    <property type="project" value="InterPro"/>
</dbReference>
<dbReference type="InterPro" id="IPR000706">
    <property type="entry name" value="AGPR_type-1"/>
</dbReference>
<protein>
    <recommendedName>
        <fullName evidence="5">N-acetyl-gamma-glutamyl-phosphate reductase</fullName>
        <shortName evidence="5">AGPR</shortName>
        <ecNumber evidence="5">1.2.1.38</ecNumber>
    </recommendedName>
    <alternativeName>
        <fullName evidence="5">N-acetyl-glutamate semialdehyde dehydrogenase</fullName>
        <shortName evidence="5">NAGSA dehydrogenase</shortName>
    </alternativeName>
</protein>
<dbReference type="InterPro" id="IPR000534">
    <property type="entry name" value="Semialdehyde_DH_NAD-bd"/>
</dbReference>
<comment type="catalytic activity">
    <reaction evidence="5">
        <text>N-acetyl-L-glutamate 5-semialdehyde + phosphate + NADP(+) = N-acetyl-L-glutamyl 5-phosphate + NADPH + H(+)</text>
        <dbReference type="Rhea" id="RHEA:21588"/>
        <dbReference type="ChEBI" id="CHEBI:15378"/>
        <dbReference type="ChEBI" id="CHEBI:29123"/>
        <dbReference type="ChEBI" id="CHEBI:43474"/>
        <dbReference type="ChEBI" id="CHEBI:57783"/>
        <dbReference type="ChEBI" id="CHEBI:57936"/>
        <dbReference type="ChEBI" id="CHEBI:58349"/>
        <dbReference type="EC" id="1.2.1.38"/>
    </reaction>
</comment>
<dbReference type="GO" id="GO:0003942">
    <property type="term" value="F:N-acetyl-gamma-glutamyl-phosphate reductase activity"/>
    <property type="evidence" value="ECO:0007669"/>
    <property type="project" value="UniProtKB-UniRule"/>
</dbReference>
<evidence type="ECO:0000256" key="2">
    <source>
        <dbReference type="ARBA" id="ARBA00022605"/>
    </source>
</evidence>
<keyword evidence="5" id="KW-0963">Cytoplasm</keyword>
<dbReference type="InterPro" id="IPR023013">
    <property type="entry name" value="AGPR_AS"/>
</dbReference>
<gene>
    <name evidence="5" type="primary">argC</name>
    <name evidence="8" type="ORF">FLM9_1626</name>
</gene>
<evidence type="ECO:0000313" key="8">
    <source>
        <dbReference type="EMBL" id="SAY39462.1"/>
    </source>
</evidence>
<comment type="subcellular location">
    <subcellularLocation>
        <location evidence="5">Cytoplasm</location>
    </subcellularLocation>
</comment>
<evidence type="ECO:0000256" key="6">
    <source>
        <dbReference type="PROSITE-ProRule" id="PRU10010"/>
    </source>
</evidence>
<dbReference type="GO" id="GO:0005737">
    <property type="term" value="C:cytoplasm"/>
    <property type="evidence" value="ECO:0007669"/>
    <property type="project" value="UniProtKB-SubCell"/>
</dbReference>
<dbReference type="EMBL" id="FITM01000175">
    <property type="protein sequence ID" value="SAY39462.1"/>
    <property type="molecule type" value="Genomic_DNA"/>
</dbReference>
<proteinExistence type="inferred from homology"/>
<dbReference type="PANTHER" id="PTHR32338:SF10">
    <property type="entry name" value="N-ACETYL-GAMMA-GLUTAMYL-PHOSPHATE REDUCTASE, CHLOROPLASTIC-RELATED"/>
    <property type="match status" value="1"/>
</dbReference>
<keyword evidence="1 5" id="KW-0055">Arginine biosynthesis</keyword>
<dbReference type="AlphaFoldDB" id="A0A164Y6T7"/>
<dbReference type="Pfam" id="PF22698">
    <property type="entry name" value="Semialdhyde_dhC_1"/>
    <property type="match status" value="1"/>
</dbReference>
<keyword evidence="3 5" id="KW-0521">NADP</keyword>
<comment type="pathway">
    <text evidence="5">Amino-acid biosynthesis; L-arginine biosynthesis; N(2)-acetyl-L-ornithine from L-glutamate: step 3/4.</text>
</comment>
<evidence type="ECO:0000259" key="7">
    <source>
        <dbReference type="SMART" id="SM00859"/>
    </source>
</evidence>
<dbReference type="PROSITE" id="PS01224">
    <property type="entry name" value="ARGC"/>
    <property type="match status" value="1"/>
</dbReference>
<name>A0A164Y6T7_9SYNE</name>
<evidence type="ECO:0000256" key="4">
    <source>
        <dbReference type="ARBA" id="ARBA00023002"/>
    </source>
</evidence>
<dbReference type="EC" id="1.2.1.38" evidence="5"/>
<feature type="active site" evidence="5 6">
    <location>
        <position position="179"/>
    </location>
</feature>
<dbReference type="InterPro" id="IPR058924">
    <property type="entry name" value="AGPR_dimerisation_dom"/>
</dbReference>
<dbReference type="HAMAP" id="MF_00150">
    <property type="entry name" value="ArgC_type1"/>
    <property type="match status" value="1"/>
</dbReference>
<dbReference type="SUPFAM" id="SSF51735">
    <property type="entry name" value="NAD(P)-binding Rossmann-fold domains"/>
    <property type="match status" value="1"/>
</dbReference>
<keyword evidence="2 5" id="KW-0028">Amino-acid biosynthesis</keyword>